<protein>
    <submittedName>
        <fullName evidence="1">Uncharacterized protein</fullName>
    </submittedName>
</protein>
<organism evidence="1">
    <name type="scientific">anaerobic digester metagenome</name>
    <dbReference type="NCBI Taxonomy" id="1263854"/>
    <lineage>
        <taxon>unclassified sequences</taxon>
        <taxon>metagenomes</taxon>
        <taxon>ecological metagenomes</taxon>
    </lineage>
</organism>
<gene>
    <name evidence="1" type="ORF">SCFA_640015</name>
</gene>
<dbReference type="EMBL" id="CAADRM010000130">
    <property type="protein sequence ID" value="VFU17239.1"/>
    <property type="molecule type" value="Genomic_DNA"/>
</dbReference>
<accession>A0A485M4T1</accession>
<name>A0A485M4T1_9ZZZZ</name>
<proteinExistence type="predicted"/>
<sequence>MGKNERELHYLQMIVDFYMDHEDKNIVALLMRISESLERMRACA</sequence>
<evidence type="ECO:0000313" key="1">
    <source>
        <dbReference type="EMBL" id="VFU17239.1"/>
    </source>
</evidence>
<reference evidence="1" key="1">
    <citation type="submission" date="2019-03" db="EMBL/GenBank/DDBJ databases">
        <authorList>
            <person name="Hao L."/>
        </authorList>
    </citation>
    <scope>NUCLEOTIDE SEQUENCE</scope>
</reference>
<dbReference type="AlphaFoldDB" id="A0A485M4T1"/>